<keyword evidence="2" id="KW-0804">Transcription</keyword>
<accession>A0A914DA05</accession>
<keyword evidence="3" id="KW-0675">Receptor</keyword>
<dbReference type="InterPro" id="IPR035500">
    <property type="entry name" value="NHR-like_dom_sf"/>
</dbReference>
<feature type="domain" description="NR LBD" evidence="4">
    <location>
        <begin position="1"/>
        <end position="54"/>
    </location>
</feature>
<evidence type="ECO:0000313" key="5">
    <source>
        <dbReference type="Proteomes" id="UP000887540"/>
    </source>
</evidence>
<organism evidence="5 6">
    <name type="scientific">Acrobeloides nanus</name>
    <dbReference type="NCBI Taxonomy" id="290746"/>
    <lineage>
        <taxon>Eukaryota</taxon>
        <taxon>Metazoa</taxon>
        <taxon>Ecdysozoa</taxon>
        <taxon>Nematoda</taxon>
        <taxon>Chromadorea</taxon>
        <taxon>Rhabditida</taxon>
        <taxon>Tylenchina</taxon>
        <taxon>Cephalobomorpha</taxon>
        <taxon>Cephaloboidea</taxon>
        <taxon>Cephalobidae</taxon>
        <taxon>Acrobeloides</taxon>
    </lineage>
</organism>
<sequence length="87" mass="10071">MLNLCLTRFESVYLVAQIIWSTQGIKGITDATHDLANKMSDQISNELHNYYLQKRLVNEVAIQFLRRCVMTRKRSRAIVDQGGEVTR</sequence>
<keyword evidence="1" id="KW-0805">Transcription regulation</keyword>
<evidence type="ECO:0000313" key="6">
    <source>
        <dbReference type="WBParaSite" id="ACRNAN_scaffold2056.g29651.t1"/>
    </source>
</evidence>
<name>A0A914DA05_9BILA</name>
<dbReference type="AlphaFoldDB" id="A0A914DA05"/>
<evidence type="ECO:0000259" key="4">
    <source>
        <dbReference type="Pfam" id="PF00104"/>
    </source>
</evidence>
<dbReference type="WBParaSite" id="ACRNAN_scaffold2056.g29651.t1">
    <property type="protein sequence ID" value="ACRNAN_scaffold2056.g29651.t1"/>
    <property type="gene ID" value="ACRNAN_scaffold2056.g29651"/>
</dbReference>
<keyword evidence="5" id="KW-1185">Reference proteome</keyword>
<protein>
    <submittedName>
        <fullName evidence="6">NR LBD domain-containing protein</fullName>
    </submittedName>
</protein>
<dbReference type="SUPFAM" id="SSF48508">
    <property type="entry name" value="Nuclear receptor ligand-binding domain"/>
    <property type="match status" value="1"/>
</dbReference>
<evidence type="ECO:0000256" key="1">
    <source>
        <dbReference type="ARBA" id="ARBA00023015"/>
    </source>
</evidence>
<reference evidence="6" key="1">
    <citation type="submission" date="2022-11" db="UniProtKB">
        <authorList>
            <consortium name="WormBaseParasite"/>
        </authorList>
    </citation>
    <scope>IDENTIFICATION</scope>
</reference>
<dbReference type="Pfam" id="PF00104">
    <property type="entry name" value="Hormone_recep"/>
    <property type="match status" value="1"/>
</dbReference>
<evidence type="ECO:0000256" key="3">
    <source>
        <dbReference type="ARBA" id="ARBA00023170"/>
    </source>
</evidence>
<proteinExistence type="predicted"/>
<dbReference type="InterPro" id="IPR000536">
    <property type="entry name" value="Nucl_hrmn_rcpt_lig-bd"/>
</dbReference>
<dbReference type="Proteomes" id="UP000887540">
    <property type="component" value="Unplaced"/>
</dbReference>
<evidence type="ECO:0000256" key="2">
    <source>
        <dbReference type="ARBA" id="ARBA00023163"/>
    </source>
</evidence>